<keyword evidence="4" id="KW-1185">Reference proteome</keyword>
<name>A0ABT4IB50_9ACTO</name>
<dbReference type="RefSeq" id="WP_268918282.1">
    <property type="nucleotide sequence ID" value="NZ_JAPTMY010000034.1"/>
</dbReference>
<keyword evidence="2" id="KW-0812">Transmembrane</keyword>
<organism evidence="3 4">
    <name type="scientific">Actinomyces israelii</name>
    <dbReference type="NCBI Taxonomy" id="1659"/>
    <lineage>
        <taxon>Bacteria</taxon>
        <taxon>Bacillati</taxon>
        <taxon>Actinomycetota</taxon>
        <taxon>Actinomycetes</taxon>
        <taxon>Actinomycetales</taxon>
        <taxon>Actinomycetaceae</taxon>
        <taxon>Actinomyces</taxon>
    </lineage>
</organism>
<keyword evidence="2" id="KW-1133">Transmembrane helix</keyword>
<keyword evidence="2" id="KW-0472">Membrane</keyword>
<evidence type="ECO:0000256" key="1">
    <source>
        <dbReference type="SAM" id="MobiDB-lite"/>
    </source>
</evidence>
<feature type="region of interest" description="Disordered" evidence="1">
    <location>
        <begin position="1"/>
        <end position="59"/>
    </location>
</feature>
<reference evidence="3" key="1">
    <citation type="submission" date="2022-10" db="EMBL/GenBank/DDBJ databases">
        <title>Genome sequence of Actinomyces israelii ATCC 10048.</title>
        <authorList>
            <person name="Watt R.M."/>
            <person name="Tong W.M."/>
        </authorList>
    </citation>
    <scope>NUCLEOTIDE SEQUENCE</scope>
    <source>
        <strain evidence="3">ATCC 10048</strain>
    </source>
</reference>
<evidence type="ECO:0000256" key="2">
    <source>
        <dbReference type="SAM" id="Phobius"/>
    </source>
</evidence>
<sequence>MSDPAQAGEGPLDRLPDDQVPVPEPAGARRTRPPVPRDLAEIEDPDQDLPGAGTQDATQSLARMTRMRPFLYLFVAYARTRYSRMGTHRSRVDRMARERPRFYQWCTGLDIAFLTLVCLLLLAAVGAGAYEIILK</sequence>
<gene>
    <name evidence="3" type="ORF">OHJ16_13035</name>
</gene>
<feature type="transmembrane region" description="Helical" evidence="2">
    <location>
        <begin position="102"/>
        <end position="130"/>
    </location>
</feature>
<dbReference type="EMBL" id="JAPTMY010000034">
    <property type="protein sequence ID" value="MCZ0858965.1"/>
    <property type="molecule type" value="Genomic_DNA"/>
</dbReference>
<evidence type="ECO:0000313" key="3">
    <source>
        <dbReference type="EMBL" id="MCZ0858965.1"/>
    </source>
</evidence>
<evidence type="ECO:0008006" key="5">
    <source>
        <dbReference type="Google" id="ProtNLM"/>
    </source>
</evidence>
<dbReference type="Proteomes" id="UP001072034">
    <property type="component" value="Unassembled WGS sequence"/>
</dbReference>
<accession>A0ABT4IB50</accession>
<comment type="caution">
    <text evidence="3">The sequence shown here is derived from an EMBL/GenBank/DDBJ whole genome shotgun (WGS) entry which is preliminary data.</text>
</comment>
<proteinExistence type="predicted"/>
<protein>
    <recommendedName>
        <fullName evidence="5">Cell division protein FtsK</fullName>
    </recommendedName>
</protein>
<evidence type="ECO:0000313" key="4">
    <source>
        <dbReference type="Proteomes" id="UP001072034"/>
    </source>
</evidence>